<comment type="similarity">
    <text evidence="2">Belongs to the protein kinase superfamily. STE Ser/Thr protein kinase family. MAP kinase kinase kinase subfamily.</text>
</comment>
<feature type="region of interest" description="Disordered" evidence="14">
    <location>
        <begin position="1093"/>
        <end position="1117"/>
    </location>
</feature>
<dbReference type="GO" id="GO:0006950">
    <property type="term" value="P:response to stress"/>
    <property type="evidence" value="ECO:0007669"/>
    <property type="project" value="UniProtKB-ARBA"/>
</dbReference>
<evidence type="ECO:0000256" key="14">
    <source>
        <dbReference type="SAM" id="MobiDB-lite"/>
    </source>
</evidence>
<dbReference type="Pfam" id="PF07714">
    <property type="entry name" value="PK_Tyr_Ser-Thr"/>
    <property type="match status" value="1"/>
</dbReference>
<evidence type="ECO:0000259" key="15">
    <source>
        <dbReference type="PROSITE" id="PS50002"/>
    </source>
</evidence>
<feature type="compositionally biased region" description="Basic and acidic residues" evidence="14">
    <location>
        <begin position="544"/>
        <end position="556"/>
    </location>
</feature>
<reference evidence="17" key="1">
    <citation type="submission" date="2022-01" db="EMBL/GenBank/DDBJ databases">
        <title>Genome Sequence Resource for Two Populations of Ditylenchus destructor, the Migratory Endoparasitic Phytonematode.</title>
        <authorList>
            <person name="Zhang H."/>
            <person name="Lin R."/>
            <person name="Xie B."/>
        </authorList>
    </citation>
    <scope>NUCLEOTIDE SEQUENCE</scope>
    <source>
        <strain evidence="17">BazhouSP</strain>
    </source>
</reference>
<evidence type="ECO:0000256" key="8">
    <source>
        <dbReference type="ARBA" id="ARBA00022777"/>
    </source>
</evidence>
<keyword evidence="8 17" id="KW-0418">Kinase</keyword>
<keyword evidence="6" id="KW-0808">Transferase</keyword>
<keyword evidence="9 13" id="KW-0067">ATP-binding</keyword>
<dbReference type="PROSITE" id="PS00108">
    <property type="entry name" value="PROTEIN_KINASE_ST"/>
    <property type="match status" value="1"/>
</dbReference>
<evidence type="ECO:0000256" key="5">
    <source>
        <dbReference type="ARBA" id="ARBA00022527"/>
    </source>
</evidence>
<feature type="compositionally biased region" description="Basic and acidic residues" evidence="14">
    <location>
        <begin position="1449"/>
        <end position="1470"/>
    </location>
</feature>
<keyword evidence="7 13" id="KW-0547">Nucleotide-binding</keyword>
<dbReference type="PRINTS" id="PR00452">
    <property type="entry name" value="SH3DOMAIN"/>
</dbReference>
<evidence type="ECO:0000256" key="4">
    <source>
        <dbReference type="ARBA" id="ARBA00022443"/>
    </source>
</evidence>
<feature type="compositionally biased region" description="Low complexity" evidence="14">
    <location>
        <begin position="1299"/>
        <end position="1310"/>
    </location>
</feature>
<keyword evidence="18" id="KW-1185">Reference proteome</keyword>
<dbReference type="Gene3D" id="1.10.510.10">
    <property type="entry name" value="Transferase(Phosphotransferase) domain 1"/>
    <property type="match status" value="1"/>
</dbReference>
<evidence type="ECO:0000256" key="10">
    <source>
        <dbReference type="ARBA" id="ARBA00047559"/>
    </source>
</evidence>
<feature type="compositionally biased region" description="Low complexity" evidence="14">
    <location>
        <begin position="1628"/>
        <end position="1643"/>
    </location>
</feature>
<dbReference type="SMART" id="SM00220">
    <property type="entry name" value="S_TKc"/>
    <property type="match status" value="1"/>
</dbReference>
<feature type="compositionally biased region" description="Polar residues" evidence="14">
    <location>
        <begin position="1484"/>
        <end position="1493"/>
    </location>
</feature>
<dbReference type="SUPFAM" id="SSF50044">
    <property type="entry name" value="SH3-domain"/>
    <property type="match status" value="1"/>
</dbReference>
<dbReference type="PROSITE" id="PS00107">
    <property type="entry name" value="PROTEIN_KINASE_ATP"/>
    <property type="match status" value="1"/>
</dbReference>
<feature type="compositionally biased region" description="Basic and acidic residues" evidence="14">
    <location>
        <begin position="598"/>
        <end position="608"/>
    </location>
</feature>
<evidence type="ECO:0000256" key="2">
    <source>
        <dbReference type="ARBA" id="ARBA00006529"/>
    </source>
</evidence>
<gene>
    <name evidence="17" type="ORF">DdX_08148</name>
</gene>
<sequence>MAKSVTPAGDAINMPCSSEAGPSSACRESFPYVNMREVDATPDEQPQNENSASTPNKSRNPADDYIFLDADQIRQQNSALAGDDSDFEGASIVSEIRFRDPKRQVGTAYFDYQAREHDELSLKRGSVVEIIKKDCDEDGWIEAKIDNKRGMVPKNYIGLIGSQPNLIEFSQIQNSTKIIGTGGSSDVYLGTFRNQQIALKIPKKKQGMDVMKIREALEREALFLSRLKHDHIVGFIGMSLHPMLLVLELCEGGTLFNLCRRMSSSDALTVVTWAKQVASAMEHLHNREDPLVHADLKADNVLIKEIPCECGLNSDNWKDPSNYPEEDGPMQYVCRECGGRPLKFLTLKLTDFGLSRSVNTKRGSICGSWSWMPPEVIEKNQYSKQSDVWSFGVFLWEVLSCKIPFTNYDAHVIMIAIVERKKTLPLPENCPEELQAVFGGCWKRRAAERHSFSTIIKLLEEAEQVIDIKYKWNVTDENQKHDKTHQTLSEIAREIEEGKIKLDHWITQWNALAKGVTLPPPAPVTRRKGKKGKLDKHSIGAPLDFRHNVEIKEVKGSPDGSSQTDPDSKRFVINLKYPEPSVPEDPEPSSERIPTTPRHSETPSDPRFQRNSRNPIPSPEVNLQRAKNQNPKGGYTPTPHSSQFGLNRLYLESQSNGFLTPGSSTSGLSTLPRIPKNCQHLLQRPRNCQNVPKTEVHQKSAWNCRPCCASQYLGANLGSRFGALVRKNSKSNPELANIGVRRSNIDPTISRLCNHLTTKISPSEISESARQHSPNWHHSNSYINQTITMREDGQAPRNSTHIGRKSPKTETSGPKISRDHSYVALSADDDPDNFHQRYRNRRTRGSLDHTSTEEATDQESSSPPLTTRTLGRTNAFRRKQIDSLKSPNQILRGPPTPTSSYDSSVSAEALARPQIFNEDVNANYRTKEKPKSNSPPKISVCSTNSEDEGNSSIGSRTNNGSLERCTKEAAKNHSPGFGMVNHQGSGSFSGTNSSIASANCAENGKSPNIMLAGNGKEPGQSVPAQDCISERTVEIPTSMLTPTPKTPSHHFGSSICGRPSFDAGTSGSRSRKSSANANSIFYVHEYERSDSCTSELSAQDSETSMPRRRSGSSKRLQNLLMSPFKKLGSGGNRHSNTSHASKVCNCSAYGDPGQCICIDNAERTIVERAVCYHPHHHHNSVDEYPCLRSYGGRELRRAVEMPPIPFIIHPDRTGARDIVHVPISHGLRNFRFVKHADNPEKQRQRHRTESATASVAFTTTNGQNMCPFSFYTPSDSTPSSTGPGPIFRTSPGESRRHNSTSSGISLSTASKNSPSGAHLSITTVIEMQSPTRSQAHTPRISEQPVFPHDSNLVSGRAPGLTQSYTDLQRQFESTDTPSDTASSTLYPPYDILHQRSKSNDQPSDSGSGSTSSSVQAVSVRTLADKLAEKIPDGPVRNMSYVPMSNSVYQHKEKGEERKMQRPLPKVDKTRVPPLPIRKPPAIPTANTPNSTARQKAASEGKPTPMPRNAATNVTASSRNKKEISLPKSTAPIPNQSDAQKPNASGSKPETGGIKRPTTLNLSLKGPKMPQPVLVGTGFIGRSQSSYSTSSGRGLDSGLCTAESNGAKNAVHQQMAHSQSQQNCRHMSQSEMSSPDSHSSSISSHGGTAGAHAMDPTQRNTTATNSSDTASSPSPSSPVVASPYVLLCDNDPNPVLERVPENHLYTKVRKPKEKLPPAALSQPISIQPERSKIAKDLPLPRSVAPKPPIQKRPVPDPPSRFNMEKTRVPQLHPKLPRSQNYANGSGNRPQVPSHTKKSQNYENPQSQTPTDPM</sequence>
<feature type="compositionally biased region" description="Polar residues" evidence="14">
    <location>
        <begin position="858"/>
        <end position="872"/>
    </location>
</feature>
<proteinExistence type="inferred from homology"/>
<comment type="cofactor">
    <cofactor evidence="1">
        <name>Mg(2+)</name>
        <dbReference type="ChEBI" id="CHEBI:18420"/>
    </cofactor>
</comment>
<evidence type="ECO:0000256" key="9">
    <source>
        <dbReference type="ARBA" id="ARBA00022840"/>
    </source>
</evidence>
<feature type="compositionally biased region" description="Basic residues" evidence="14">
    <location>
        <begin position="525"/>
        <end position="534"/>
    </location>
</feature>
<feature type="domain" description="Protein kinase" evidence="16">
    <location>
        <begin position="173"/>
        <end position="466"/>
    </location>
</feature>
<keyword evidence="5" id="KW-0723">Serine/threonine-protein kinase</keyword>
<feature type="region of interest" description="Disordered" evidence="14">
    <location>
        <begin position="517"/>
        <end position="643"/>
    </location>
</feature>
<feature type="compositionally biased region" description="Polar residues" evidence="14">
    <location>
        <begin position="932"/>
        <end position="961"/>
    </location>
</feature>
<dbReference type="PROSITE" id="PS50002">
    <property type="entry name" value="SH3"/>
    <property type="match status" value="1"/>
</dbReference>
<dbReference type="InterPro" id="IPR000719">
    <property type="entry name" value="Prot_kinase_dom"/>
</dbReference>
<feature type="compositionally biased region" description="Polar residues" evidence="14">
    <location>
        <begin position="1531"/>
        <end position="1547"/>
    </location>
</feature>
<feature type="domain" description="SH3" evidence="15">
    <location>
        <begin position="101"/>
        <end position="162"/>
    </location>
</feature>
<accession>A0AAD4R115</accession>
<feature type="region of interest" description="Disordered" evidence="14">
    <location>
        <begin position="1607"/>
        <end position="1684"/>
    </location>
</feature>
<dbReference type="PROSITE" id="PS50011">
    <property type="entry name" value="PROTEIN_KINASE_DOM"/>
    <property type="match status" value="1"/>
</dbReference>
<comment type="catalytic activity">
    <reaction evidence="10">
        <text>L-threonyl-[protein] + ATP = O-phospho-L-threonyl-[protein] + ADP + H(+)</text>
        <dbReference type="Rhea" id="RHEA:46608"/>
        <dbReference type="Rhea" id="RHEA-COMP:11060"/>
        <dbReference type="Rhea" id="RHEA-COMP:11605"/>
        <dbReference type="ChEBI" id="CHEBI:15378"/>
        <dbReference type="ChEBI" id="CHEBI:30013"/>
        <dbReference type="ChEBI" id="CHEBI:30616"/>
        <dbReference type="ChEBI" id="CHEBI:61977"/>
        <dbReference type="ChEBI" id="CHEBI:456216"/>
        <dbReference type="EC" id="2.7.11.25"/>
    </reaction>
</comment>
<dbReference type="PANTHER" id="PTHR44329">
    <property type="entry name" value="SERINE/THREONINE-PROTEIN KINASE TNNI3K-RELATED"/>
    <property type="match status" value="1"/>
</dbReference>
<feature type="region of interest" description="Disordered" evidence="14">
    <location>
        <begin position="789"/>
        <end position="961"/>
    </location>
</feature>
<dbReference type="Pfam" id="PF14604">
    <property type="entry name" value="SH3_9"/>
    <property type="match status" value="1"/>
</dbReference>
<name>A0AAD4R115_9BILA</name>
<dbReference type="InterPro" id="IPR051681">
    <property type="entry name" value="Ser/Thr_Kinases-Pseudokinases"/>
</dbReference>
<feature type="compositionally biased region" description="Low complexity" evidence="14">
    <location>
        <begin position="1659"/>
        <end position="1682"/>
    </location>
</feature>
<feature type="binding site" evidence="13">
    <location>
        <position position="204"/>
    </location>
    <ligand>
        <name>ATP</name>
        <dbReference type="ChEBI" id="CHEBI:30616"/>
    </ligand>
</feature>
<dbReference type="InterPro" id="IPR036028">
    <property type="entry name" value="SH3-like_dom_sf"/>
</dbReference>
<evidence type="ECO:0000256" key="1">
    <source>
        <dbReference type="ARBA" id="ARBA00001946"/>
    </source>
</evidence>
<feature type="region of interest" description="Disordered" evidence="14">
    <location>
        <begin position="1393"/>
        <end position="1416"/>
    </location>
</feature>
<dbReference type="EMBL" id="JAKKPZ010000012">
    <property type="protein sequence ID" value="KAI1714879.1"/>
    <property type="molecule type" value="Genomic_DNA"/>
</dbReference>
<feature type="compositionally biased region" description="Polar residues" evidence="14">
    <location>
        <begin position="982"/>
        <end position="992"/>
    </location>
</feature>
<feature type="compositionally biased region" description="Pro residues" evidence="14">
    <location>
        <begin position="1472"/>
        <end position="1482"/>
    </location>
</feature>
<feature type="region of interest" description="Disordered" evidence="14">
    <location>
        <begin position="1"/>
        <end position="63"/>
    </location>
</feature>
<evidence type="ECO:0000256" key="12">
    <source>
        <dbReference type="PROSITE-ProRule" id="PRU00192"/>
    </source>
</evidence>
<dbReference type="InterPro" id="IPR001452">
    <property type="entry name" value="SH3_domain"/>
</dbReference>
<dbReference type="InterPro" id="IPR011009">
    <property type="entry name" value="Kinase-like_dom_sf"/>
</dbReference>
<feature type="compositionally biased region" description="Polar residues" evidence="14">
    <location>
        <begin position="1776"/>
        <end position="1812"/>
    </location>
</feature>
<evidence type="ECO:0000256" key="13">
    <source>
        <dbReference type="PROSITE-ProRule" id="PRU10141"/>
    </source>
</evidence>
<evidence type="ECO:0000256" key="3">
    <source>
        <dbReference type="ARBA" id="ARBA00012406"/>
    </source>
</evidence>
<feature type="region of interest" description="Disordered" evidence="14">
    <location>
        <begin position="973"/>
        <end position="992"/>
    </location>
</feature>
<feature type="region of interest" description="Disordered" evidence="14">
    <location>
        <begin position="1268"/>
        <end position="1316"/>
    </location>
</feature>
<evidence type="ECO:0000256" key="7">
    <source>
        <dbReference type="ARBA" id="ARBA00022741"/>
    </source>
</evidence>
<feature type="compositionally biased region" description="Polar residues" evidence="14">
    <location>
        <begin position="44"/>
        <end position="59"/>
    </location>
</feature>
<evidence type="ECO:0000256" key="6">
    <source>
        <dbReference type="ARBA" id="ARBA00022679"/>
    </source>
</evidence>
<feature type="compositionally biased region" description="Low complexity" evidence="14">
    <location>
        <begin position="1403"/>
        <end position="1416"/>
    </location>
</feature>
<dbReference type="InterPro" id="IPR017441">
    <property type="entry name" value="Protein_kinase_ATP_BS"/>
</dbReference>
<organism evidence="17 18">
    <name type="scientific">Ditylenchus destructor</name>
    <dbReference type="NCBI Taxonomy" id="166010"/>
    <lineage>
        <taxon>Eukaryota</taxon>
        <taxon>Metazoa</taxon>
        <taxon>Ecdysozoa</taxon>
        <taxon>Nematoda</taxon>
        <taxon>Chromadorea</taxon>
        <taxon>Rhabditida</taxon>
        <taxon>Tylenchina</taxon>
        <taxon>Tylenchomorpha</taxon>
        <taxon>Sphaerularioidea</taxon>
        <taxon>Anguinidae</taxon>
        <taxon>Anguininae</taxon>
        <taxon>Ditylenchus</taxon>
    </lineage>
</organism>
<dbReference type="EC" id="2.7.11.25" evidence="3"/>
<feature type="region of interest" description="Disordered" evidence="14">
    <location>
        <begin position="1449"/>
        <end position="1568"/>
    </location>
</feature>
<dbReference type="Gene3D" id="3.30.200.20">
    <property type="entry name" value="Phosphorylase Kinase, domain 1"/>
    <property type="match status" value="1"/>
</dbReference>
<dbReference type="Proteomes" id="UP001201812">
    <property type="component" value="Unassembled WGS sequence"/>
</dbReference>
<protein>
    <recommendedName>
        <fullName evidence="3">mitogen-activated protein kinase kinase kinase</fullName>
        <ecNumber evidence="3">2.7.11.25</ecNumber>
    </recommendedName>
</protein>
<dbReference type="GO" id="GO:0004709">
    <property type="term" value="F:MAP kinase kinase kinase activity"/>
    <property type="evidence" value="ECO:0007669"/>
    <property type="project" value="UniProtKB-EC"/>
</dbReference>
<evidence type="ECO:0000256" key="11">
    <source>
        <dbReference type="ARBA" id="ARBA00048329"/>
    </source>
</evidence>
<feature type="compositionally biased region" description="Polar residues" evidence="14">
    <location>
        <begin position="1607"/>
        <end position="1626"/>
    </location>
</feature>
<evidence type="ECO:0000313" key="18">
    <source>
        <dbReference type="Proteomes" id="UP001201812"/>
    </source>
</evidence>
<feature type="compositionally biased region" description="Pro residues" evidence="14">
    <location>
        <begin position="1744"/>
        <end position="1757"/>
    </location>
</feature>
<dbReference type="SMART" id="SM00326">
    <property type="entry name" value="SH3"/>
    <property type="match status" value="1"/>
</dbReference>
<comment type="catalytic activity">
    <reaction evidence="11">
        <text>L-seryl-[protein] + ATP = O-phospho-L-seryl-[protein] + ADP + H(+)</text>
        <dbReference type="Rhea" id="RHEA:17989"/>
        <dbReference type="Rhea" id="RHEA-COMP:9863"/>
        <dbReference type="Rhea" id="RHEA-COMP:11604"/>
        <dbReference type="ChEBI" id="CHEBI:15378"/>
        <dbReference type="ChEBI" id="CHEBI:29999"/>
        <dbReference type="ChEBI" id="CHEBI:30616"/>
        <dbReference type="ChEBI" id="CHEBI:83421"/>
        <dbReference type="ChEBI" id="CHEBI:456216"/>
        <dbReference type="EC" id="2.7.11.25"/>
    </reaction>
</comment>
<dbReference type="SUPFAM" id="SSF56112">
    <property type="entry name" value="Protein kinase-like (PK-like)"/>
    <property type="match status" value="1"/>
</dbReference>
<evidence type="ECO:0000259" key="16">
    <source>
        <dbReference type="PROSITE" id="PS50011"/>
    </source>
</evidence>
<dbReference type="Gene3D" id="2.30.30.40">
    <property type="entry name" value="SH3 Domains"/>
    <property type="match status" value="1"/>
</dbReference>
<dbReference type="PANTHER" id="PTHR44329:SF288">
    <property type="entry name" value="MITOGEN-ACTIVATED PROTEIN KINASE KINASE KINASE 20"/>
    <property type="match status" value="1"/>
</dbReference>
<dbReference type="InterPro" id="IPR001245">
    <property type="entry name" value="Ser-Thr/Tyr_kinase_cat_dom"/>
</dbReference>
<feature type="compositionally biased region" description="Low complexity" evidence="14">
    <location>
        <begin position="1268"/>
        <end position="1285"/>
    </location>
</feature>
<feature type="region of interest" description="Disordered" evidence="14">
    <location>
        <begin position="1328"/>
        <end position="1359"/>
    </location>
</feature>
<dbReference type="GO" id="GO:0005524">
    <property type="term" value="F:ATP binding"/>
    <property type="evidence" value="ECO:0007669"/>
    <property type="project" value="UniProtKB-UniRule"/>
</dbReference>
<keyword evidence="4 12" id="KW-0728">SH3 domain</keyword>
<comment type="caution">
    <text evidence="17">The sequence shown here is derived from an EMBL/GenBank/DDBJ whole genome shotgun (WGS) entry which is preliminary data.</text>
</comment>
<feature type="region of interest" description="Disordered" evidence="14">
    <location>
        <begin position="1706"/>
        <end position="1812"/>
    </location>
</feature>
<dbReference type="InterPro" id="IPR008271">
    <property type="entry name" value="Ser/Thr_kinase_AS"/>
</dbReference>
<feature type="compositionally biased region" description="Polar residues" evidence="14">
    <location>
        <begin position="1093"/>
        <end position="1104"/>
    </location>
</feature>
<evidence type="ECO:0000313" key="17">
    <source>
        <dbReference type="EMBL" id="KAI1714879.1"/>
    </source>
</evidence>